<dbReference type="EMBL" id="JARKHS020027689">
    <property type="protein sequence ID" value="KAK8765120.1"/>
    <property type="molecule type" value="Genomic_DNA"/>
</dbReference>
<reference evidence="1 2" key="1">
    <citation type="journal article" date="2023" name="Arcadia Sci">
        <title>De novo assembly of a long-read Amblyomma americanum tick genome.</title>
        <authorList>
            <person name="Chou S."/>
            <person name="Poskanzer K.E."/>
            <person name="Rollins M."/>
            <person name="Thuy-Boun P.S."/>
        </authorList>
    </citation>
    <scope>NUCLEOTIDE SEQUENCE [LARGE SCALE GENOMIC DNA]</scope>
    <source>
        <strain evidence="1">F_SG_1</strain>
        <tissue evidence="1">Salivary glands</tissue>
    </source>
</reference>
<protein>
    <submittedName>
        <fullName evidence="1">Uncharacterized protein</fullName>
    </submittedName>
</protein>
<dbReference type="AlphaFoldDB" id="A0AAQ4DRN0"/>
<sequence length="324" mass="36723">MAEYSYSPEYLFFPNDVWQGIVIYLDVQSLQALQESGVVHRAVWVVPTLSRTATLSRHSDASALLRFLLRFDPSAVRILRLTGCLMAAPEKVFQAVSVCVNLEELYCVNCILSPRRLLDILTTSMLRLIRLEWSLFHEQIYGERFEEIGASENDVVPKLRHMYVEVEYDSASCELLKRIQKRCVSLEHLHVHALHANIRDALAACWGVDDPECVLKSFAYTSQDFSENGELLLVRALELRVLLPDLRRTSAVFGNVTYRMHPAVVLHVRTPEGRHRFGRASNSGKGADLLRRMLPRRRNKAGRSGRSTVVAQAAVADIRIAPLL</sequence>
<comment type="caution">
    <text evidence="1">The sequence shown here is derived from an EMBL/GenBank/DDBJ whole genome shotgun (WGS) entry which is preliminary data.</text>
</comment>
<proteinExistence type="predicted"/>
<dbReference type="Proteomes" id="UP001321473">
    <property type="component" value="Unassembled WGS sequence"/>
</dbReference>
<name>A0AAQ4DRN0_AMBAM</name>
<gene>
    <name evidence="1" type="ORF">V5799_032270</name>
</gene>
<evidence type="ECO:0000313" key="2">
    <source>
        <dbReference type="Proteomes" id="UP001321473"/>
    </source>
</evidence>
<accession>A0AAQ4DRN0</accession>
<keyword evidence="2" id="KW-1185">Reference proteome</keyword>
<evidence type="ECO:0000313" key="1">
    <source>
        <dbReference type="EMBL" id="KAK8765120.1"/>
    </source>
</evidence>
<organism evidence="1 2">
    <name type="scientific">Amblyomma americanum</name>
    <name type="common">Lone star tick</name>
    <dbReference type="NCBI Taxonomy" id="6943"/>
    <lineage>
        <taxon>Eukaryota</taxon>
        <taxon>Metazoa</taxon>
        <taxon>Ecdysozoa</taxon>
        <taxon>Arthropoda</taxon>
        <taxon>Chelicerata</taxon>
        <taxon>Arachnida</taxon>
        <taxon>Acari</taxon>
        <taxon>Parasitiformes</taxon>
        <taxon>Ixodida</taxon>
        <taxon>Ixodoidea</taxon>
        <taxon>Ixodidae</taxon>
        <taxon>Amblyomminae</taxon>
        <taxon>Amblyomma</taxon>
    </lineage>
</organism>